<gene>
    <name evidence="5" type="ORF">SAMN05444169_5160</name>
</gene>
<keyword evidence="2" id="KW-0808">Transferase</keyword>
<dbReference type="EMBL" id="LT670818">
    <property type="protein sequence ID" value="SHG99361.1"/>
    <property type="molecule type" value="Genomic_DNA"/>
</dbReference>
<evidence type="ECO:0000256" key="3">
    <source>
        <dbReference type="ARBA" id="ARBA00023180"/>
    </source>
</evidence>
<evidence type="ECO:0000313" key="5">
    <source>
        <dbReference type="EMBL" id="SHG99361.1"/>
    </source>
</evidence>
<keyword evidence="1" id="KW-0328">Glycosyltransferase</keyword>
<evidence type="ECO:0000313" key="6">
    <source>
        <dbReference type="Proteomes" id="UP000190675"/>
    </source>
</evidence>
<keyword evidence="3" id="KW-0325">Glycoprotein</keyword>
<dbReference type="AlphaFoldDB" id="A0A1M5PBZ8"/>
<dbReference type="OrthoDB" id="288504at2"/>
<dbReference type="PANTHER" id="PTHR20961">
    <property type="entry name" value="GLYCOSYLTRANSFERASE"/>
    <property type="match status" value="1"/>
</dbReference>
<proteinExistence type="predicted"/>
<feature type="domain" description="Glycosyltransferase 61 catalytic" evidence="4">
    <location>
        <begin position="181"/>
        <end position="356"/>
    </location>
</feature>
<protein>
    <recommendedName>
        <fullName evidence="4">Glycosyltransferase 61 catalytic domain-containing protein</fullName>
    </recommendedName>
</protein>
<dbReference type="Proteomes" id="UP000190675">
    <property type="component" value="Chromosome I"/>
</dbReference>
<dbReference type="InterPro" id="IPR049625">
    <property type="entry name" value="Glyco_transf_61_cat"/>
</dbReference>
<evidence type="ECO:0000256" key="2">
    <source>
        <dbReference type="ARBA" id="ARBA00022679"/>
    </source>
</evidence>
<dbReference type="Pfam" id="PF04577">
    <property type="entry name" value="Glyco_transf_61"/>
    <property type="match status" value="1"/>
</dbReference>
<dbReference type="InterPro" id="IPR007657">
    <property type="entry name" value="Glycosyltransferase_61"/>
</dbReference>
<dbReference type="GO" id="GO:0016757">
    <property type="term" value="F:glycosyltransferase activity"/>
    <property type="evidence" value="ECO:0007669"/>
    <property type="project" value="UniProtKB-KW"/>
</dbReference>
<sequence>MAVAYRLKNWLKGLLRKPRKALLRMPDRLRLIVGRVAVRIVPQIRIDRDILYPPTGVCASTAEWVSGIGKTLSAEFRPVDACYTADHLLPRTVHQQVRRQFLMDEAYPCPATFVARIPGGRVLNEGLVITPDNVLLDDVSINFGEPLEAKLEYVRREWTWRPLTDVKGTVAVLSTTGAMLYYHWLFQLLPRFELMKRSGVDLNSIDYFLVNSRKAPFQRESLAALGIDQRKIIESSMVPYLRASTLVVPSVPLSGGCYAPWMREFLRNTFLRGVDNEMEPATRRLYISRGSAGYRRVLNQGDVVRLLDQFGFEEAKFETMSVRQQAATIASCEAIVAPHGGGLSNLIFCRPATKVIEIYSPELVAGYFWKISALLGLDYYYLLGKGPSSSTDVDYPQSWNASADIEVDLDRLRETLELANVRPIKDDRTQSLKVRSR</sequence>
<evidence type="ECO:0000259" key="4">
    <source>
        <dbReference type="Pfam" id="PF04577"/>
    </source>
</evidence>
<dbReference type="RefSeq" id="WP_079568358.1">
    <property type="nucleotide sequence ID" value="NZ_LT670818.1"/>
</dbReference>
<evidence type="ECO:0000256" key="1">
    <source>
        <dbReference type="ARBA" id="ARBA00022676"/>
    </source>
</evidence>
<organism evidence="5 6">
    <name type="scientific">Bradyrhizobium erythrophlei</name>
    <dbReference type="NCBI Taxonomy" id="1437360"/>
    <lineage>
        <taxon>Bacteria</taxon>
        <taxon>Pseudomonadati</taxon>
        <taxon>Pseudomonadota</taxon>
        <taxon>Alphaproteobacteria</taxon>
        <taxon>Hyphomicrobiales</taxon>
        <taxon>Nitrobacteraceae</taxon>
        <taxon>Bradyrhizobium</taxon>
    </lineage>
</organism>
<reference evidence="5 6" key="1">
    <citation type="submission" date="2016-11" db="EMBL/GenBank/DDBJ databases">
        <authorList>
            <person name="Jaros S."/>
            <person name="Januszkiewicz K."/>
            <person name="Wedrychowicz H."/>
        </authorList>
    </citation>
    <scope>NUCLEOTIDE SEQUENCE [LARGE SCALE GENOMIC DNA]</scope>
    <source>
        <strain evidence="5 6">GAS242</strain>
    </source>
</reference>
<dbReference type="PANTHER" id="PTHR20961:SF124">
    <property type="entry name" value="GLYCOSYLTRANSFERASE"/>
    <property type="match status" value="1"/>
</dbReference>
<name>A0A1M5PBZ8_9BRAD</name>
<accession>A0A1M5PBZ8</accession>